<dbReference type="EMBL" id="JAIOIV010000031">
    <property type="protein sequence ID" value="MBZ0155386.1"/>
    <property type="molecule type" value="Genomic_DNA"/>
</dbReference>
<evidence type="ECO:0000256" key="4">
    <source>
        <dbReference type="ARBA" id="ARBA00023004"/>
    </source>
</evidence>
<dbReference type="InterPro" id="IPR035938">
    <property type="entry name" value="Hemerythrin-like_sf"/>
</dbReference>
<name>A0A953LVZ0_9BACT</name>
<dbReference type="AlphaFoldDB" id="A0A953LVZ0"/>
<dbReference type="InterPro" id="IPR012312">
    <property type="entry name" value="Hemerythrin-like"/>
</dbReference>
<accession>A0A953LVZ0</accession>
<keyword evidence="2" id="KW-0561">Oxygen transport</keyword>
<evidence type="ECO:0000259" key="5">
    <source>
        <dbReference type="Pfam" id="PF01814"/>
    </source>
</evidence>
<evidence type="ECO:0000256" key="1">
    <source>
        <dbReference type="ARBA" id="ARBA00010587"/>
    </source>
</evidence>
<keyword evidence="4" id="KW-0408">Iron</keyword>
<sequence>MAFLTWSDQYKVNVANIDAQHRKLFDMVNEMHDAMRVGKGNEVIGTILANLLGYVKTHFAEEERLMSSNGYPDFSRHKQEHDKLTQKALDLHKQFTEGKPVLSFDVMNFLKSWLSDHILGTDKKYGPFLNGKGIK</sequence>
<dbReference type="NCBIfam" id="NF033749">
    <property type="entry name" value="bact_hemeryth"/>
    <property type="match status" value="1"/>
</dbReference>
<dbReference type="InterPro" id="IPR050669">
    <property type="entry name" value="Hemerythrin"/>
</dbReference>
<reference evidence="6" key="2">
    <citation type="submission" date="2021-08" db="EMBL/GenBank/DDBJ databases">
        <authorList>
            <person name="Dalcin Martins P."/>
        </authorList>
    </citation>
    <scope>NUCLEOTIDE SEQUENCE</scope>
    <source>
        <strain evidence="6">MAG_39</strain>
    </source>
</reference>
<comment type="similarity">
    <text evidence="1">Belongs to the hemerythrin family.</text>
</comment>
<evidence type="ECO:0000313" key="6">
    <source>
        <dbReference type="EMBL" id="MBZ0155386.1"/>
    </source>
</evidence>
<dbReference type="Gene3D" id="1.20.120.50">
    <property type="entry name" value="Hemerythrin-like"/>
    <property type="match status" value="1"/>
</dbReference>
<gene>
    <name evidence="6" type="ORF">K8I29_04120</name>
</gene>
<dbReference type="InterPro" id="IPR012827">
    <property type="entry name" value="Hemerythrin_metal-bd"/>
</dbReference>
<evidence type="ECO:0000313" key="7">
    <source>
        <dbReference type="Proteomes" id="UP000705867"/>
    </source>
</evidence>
<organism evidence="6 7">
    <name type="scientific">Candidatus Nitrobium versatile</name>
    <dbReference type="NCBI Taxonomy" id="2884831"/>
    <lineage>
        <taxon>Bacteria</taxon>
        <taxon>Pseudomonadati</taxon>
        <taxon>Nitrospirota</taxon>
        <taxon>Nitrospiria</taxon>
        <taxon>Nitrospirales</taxon>
        <taxon>Nitrospiraceae</taxon>
        <taxon>Candidatus Nitrobium</taxon>
    </lineage>
</organism>
<proteinExistence type="inferred from homology"/>
<evidence type="ECO:0000256" key="2">
    <source>
        <dbReference type="ARBA" id="ARBA00022621"/>
    </source>
</evidence>
<feature type="domain" description="Hemerythrin-like" evidence="5">
    <location>
        <begin position="14"/>
        <end position="129"/>
    </location>
</feature>
<dbReference type="NCBIfam" id="TIGR02481">
    <property type="entry name" value="hemeryth_dom"/>
    <property type="match status" value="1"/>
</dbReference>
<keyword evidence="2" id="KW-0813">Transport</keyword>
<dbReference type="GO" id="GO:0046872">
    <property type="term" value="F:metal ion binding"/>
    <property type="evidence" value="ECO:0007669"/>
    <property type="project" value="UniProtKB-KW"/>
</dbReference>
<dbReference type="SUPFAM" id="SSF47188">
    <property type="entry name" value="Hemerythrin-like"/>
    <property type="match status" value="1"/>
</dbReference>
<dbReference type="PROSITE" id="PS00550">
    <property type="entry name" value="HEMERYTHRINS"/>
    <property type="match status" value="1"/>
</dbReference>
<dbReference type="InterPro" id="IPR016131">
    <property type="entry name" value="Haemerythrin_Fe_BS"/>
</dbReference>
<dbReference type="PANTHER" id="PTHR37164:SF1">
    <property type="entry name" value="BACTERIOHEMERYTHRIN"/>
    <property type="match status" value="1"/>
</dbReference>
<reference evidence="6" key="1">
    <citation type="journal article" date="2021" name="bioRxiv">
        <title>Unraveling nitrogen, sulfur and carbon metabolic pathways and microbial community transcriptional responses to substrate deprivation and toxicity stresses in a bioreactor mimicking anoxic brackish coastal sediment conditions.</title>
        <authorList>
            <person name="Martins P.D."/>
            <person name="Echeveste M.J."/>
            <person name="Arshad A."/>
            <person name="Kurth J."/>
            <person name="Ouboter H."/>
            <person name="Jetten M.S.M."/>
            <person name="Welte C.U."/>
        </authorList>
    </citation>
    <scope>NUCLEOTIDE SEQUENCE</scope>
    <source>
        <strain evidence="6">MAG_39</strain>
    </source>
</reference>
<dbReference type="Pfam" id="PF01814">
    <property type="entry name" value="Hemerythrin"/>
    <property type="match status" value="1"/>
</dbReference>
<dbReference type="PANTHER" id="PTHR37164">
    <property type="entry name" value="BACTERIOHEMERYTHRIN"/>
    <property type="match status" value="1"/>
</dbReference>
<dbReference type="GO" id="GO:0005344">
    <property type="term" value="F:oxygen carrier activity"/>
    <property type="evidence" value="ECO:0007669"/>
    <property type="project" value="UniProtKB-KW"/>
</dbReference>
<protein>
    <submittedName>
        <fullName evidence="6">Bacteriohemerythrin</fullName>
    </submittedName>
</protein>
<dbReference type="CDD" id="cd12107">
    <property type="entry name" value="Hemerythrin"/>
    <property type="match status" value="1"/>
</dbReference>
<evidence type="ECO:0000256" key="3">
    <source>
        <dbReference type="ARBA" id="ARBA00022723"/>
    </source>
</evidence>
<dbReference type="Proteomes" id="UP000705867">
    <property type="component" value="Unassembled WGS sequence"/>
</dbReference>
<comment type="caution">
    <text evidence="6">The sequence shown here is derived from an EMBL/GenBank/DDBJ whole genome shotgun (WGS) entry which is preliminary data.</text>
</comment>
<keyword evidence="3" id="KW-0479">Metal-binding</keyword>